<proteinExistence type="predicted"/>
<keyword evidence="4" id="KW-1185">Reference proteome</keyword>
<dbReference type="Gene3D" id="1.10.150.470">
    <property type="match status" value="1"/>
</dbReference>
<sequence>MSETTNTEQYFLALDEGAETIQKAEDILYLEALGIMGETLFLQEAPAHLAGEIKTSLNKSMKKLPAEVHREEVRRAMQLAILKGMKEATQPHHTLTPDAVSLFIGYLVEKMLSKETEEPLVLLDPATGAGNLMTAVLNQVSKEAHFIGAEPDETLLKLAYVNANLQEHKVDLFHQDSVAAKAVDNVHAVISDLPVGYYPDDNTAKEFKTGAESGHTYVHHLLIEQSIRHVREGGFLVFLVPNTLFQTEQADKLQPLLKEDADIYALLQLPQTMFKSKEAGKSILVLRRKKQGIIPPKQALLAELPSFTREASLADMMKRISQWFDDHL</sequence>
<dbReference type="GO" id="GO:0008170">
    <property type="term" value="F:N-methyltransferase activity"/>
    <property type="evidence" value="ECO:0007669"/>
    <property type="project" value="InterPro"/>
</dbReference>
<dbReference type="InterPro" id="IPR052933">
    <property type="entry name" value="DNA_Protect_Modify"/>
</dbReference>
<dbReference type="PANTHER" id="PTHR41313">
    <property type="entry name" value="ADENINE-SPECIFIC METHYLTRANSFERASE"/>
    <property type="match status" value="1"/>
</dbReference>
<dbReference type="OrthoDB" id="9788159at2"/>
<evidence type="ECO:0000313" key="3">
    <source>
        <dbReference type="EMBL" id="SDN55218.1"/>
    </source>
</evidence>
<dbReference type="InterPro" id="IPR029063">
    <property type="entry name" value="SAM-dependent_MTases_sf"/>
</dbReference>
<dbReference type="GO" id="GO:0003677">
    <property type="term" value="F:DNA binding"/>
    <property type="evidence" value="ECO:0007669"/>
    <property type="project" value="InterPro"/>
</dbReference>
<dbReference type="EMBL" id="FNIL01000002">
    <property type="protein sequence ID" value="SDN55218.1"/>
    <property type="molecule type" value="Genomic_DNA"/>
</dbReference>
<protein>
    <submittedName>
        <fullName evidence="3">Site-specific DNA-methyltransferase (Adenine-specific)</fullName>
    </submittedName>
</protein>
<dbReference type="InterPro" id="IPR016843">
    <property type="entry name" value="S-AdoMet-dep_Ade-MeTrfase_prd"/>
</dbReference>
<dbReference type="GO" id="GO:0032259">
    <property type="term" value="P:methylation"/>
    <property type="evidence" value="ECO:0007669"/>
    <property type="project" value="UniProtKB-KW"/>
</dbReference>
<dbReference type="AlphaFoldDB" id="A0A1H0CBF6"/>
<dbReference type="Proteomes" id="UP000198778">
    <property type="component" value="Unassembled WGS sequence"/>
</dbReference>
<dbReference type="PIRSF" id="PIRSF026567">
    <property type="entry name" value="Adenine_mtase_bact_prd"/>
    <property type="match status" value="1"/>
</dbReference>
<accession>A0A1H0CBF6</accession>
<dbReference type="PANTHER" id="PTHR41313:SF1">
    <property type="entry name" value="DNA METHYLASE ADENINE-SPECIFIC DOMAIN-CONTAINING PROTEIN"/>
    <property type="match status" value="1"/>
</dbReference>
<dbReference type="STRING" id="745820.SAMN04488053_10232"/>
<organism evidence="3 4">
    <name type="scientific">Alkalicoccus daliensis</name>
    <dbReference type="NCBI Taxonomy" id="745820"/>
    <lineage>
        <taxon>Bacteria</taxon>
        <taxon>Bacillati</taxon>
        <taxon>Bacillota</taxon>
        <taxon>Bacilli</taxon>
        <taxon>Bacillales</taxon>
        <taxon>Bacillaceae</taxon>
        <taxon>Alkalicoccus</taxon>
    </lineage>
</organism>
<name>A0A1H0CBF6_9BACI</name>
<dbReference type="RefSeq" id="WP_090841165.1">
    <property type="nucleotide sequence ID" value="NZ_FNIL01000002.1"/>
</dbReference>
<evidence type="ECO:0000313" key="4">
    <source>
        <dbReference type="Proteomes" id="UP000198778"/>
    </source>
</evidence>
<dbReference type="CDD" id="cd02440">
    <property type="entry name" value="AdoMet_MTases"/>
    <property type="match status" value="1"/>
</dbReference>
<gene>
    <name evidence="3" type="ORF">SAMN04488053_10232</name>
</gene>
<dbReference type="Gene3D" id="3.40.50.150">
    <property type="entry name" value="Vaccinia Virus protein VP39"/>
    <property type="match status" value="1"/>
</dbReference>
<feature type="domain" description="YtxK-like N-terminal helical" evidence="2">
    <location>
        <begin position="8"/>
        <end position="85"/>
    </location>
</feature>
<keyword evidence="3" id="KW-0489">Methyltransferase</keyword>
<dbReference type="PRINTS" id="PR00507">
    <property type="entry name" value="N12N6MTFRASE"/>
</dbReference>
<dbReference type="InterPro" id="IPR003356">
    <property type="entry name" value="DNA_methylase_A-5"/>
</dbReference>
<reference evidence="4" key="1">
    <citation type="submission" date="2016-10" db="EMBL/GenBank/DDBJ databases">
        <authorList>
            <person name="Varghese N."/>
            <person name="Submissions S."/>
        </authorList>
    </citation>
    <scope>NUCLEOTIDE SEQUENCE [LARGE SCALE GENOMIC DNA]</scope>
    <source>
        <strain evidence="4">CGMCC 1.10369</strain>
    </source>
</reference>
<evidence type="ECO:0000259" key="2">
    <source>
        <dbReference type="Pfam" id="PF21106"/>
    </source>
</evidence>
<dbReference type="SUPFAM" id="SSF53335">
    <property type="entry name" value="S-adenosyl-L-methionine-dependent methyltransferases"/>
    <property type="match status" value="1"/>
</dbReference>
<dbReference type="Pfam" id="PF02384">
    <property type="entry name" value="N6_Mtase"/>
    <property type="match status" value="1"/>
</dbReference>
<dbReference type="InterPro" id="IPR048375">
    <property type="entry name" value="YtxK-like_N"/>
</dbReference>
<dbReference type="Pfam" id="PF21106">
    <property type="entry name" value="YtxK_like"/>
    <property type="match status" value="1"/>
</dbReference>
<keyword evidence="3" id="KW-0808">Transferase</keyword>
<feature type="domain" description="DNA methylase adenine-specific" evidence="1">
    <location>
        <begin position="95"/>
        <end position="292"/>
    </location>
</feature>
<evidence type="ECO:0000259" key="1">
    <source>
        <dbReference type="Pfam" id="PF02384"/>
    </source>
</evidence>